<proteinExistence type="inferred from homology"/>
<dbReference type="InterPro" id="IPR056800">
    <property type="entry name" value="vWA_Ro60"/>
</dbReference>
<dbReference type="Gene3D" id="3.40.50.410">
    <property type="entry name" value="von Willebrand factor, type A domain"/>
    <property type="match status" value="2"/>
</dbReference>
<evidence type="ECO:0000313" key="8">
    <source>
        <dbReference type="Proteomes" id="UP000005239"/>
    </source>
</evidence>
<evidence type="ECO:0000313" key="7">
    <source>
        <dbReference type="EnsemblMetazoa" id="PPA03299.1"/>
    </source>
</evidence>
<dbReference type="EnsemblMetazoa" id="PPA03299.1">
    <property type="protein sequence ID" value="PPA03299.1"/>
    <property type="gene ID" value="WBGene00092853"/>
</dbReference>
<dbReference type="Gene3D" id="3.40.50.720">
    <property type="entry name" value="NAD(P)-binding Rossmann-like Domain"/>
    <property type="match status" value="1"/>
</dbReference>
<dbReference type="GO" id="GO:0016491">
    <property type="term" value="F:oxidoreductase activity"/>
    <property type="evidence" value="ECO:0007669"/>
    <property type="project" value="InterPro"/>
</dbReference>
<gene>
    <name evidence="7" type="primary">WBGene00092853</name>
</gene>
<keyword evidence="8" id="KW-1185">Reference proteome</keyword>
<keyword evidence="3" id="KW-0963">Cytoplasm</keyword>
<keyword evidence="5" id="KW-0694">RNA-binding</keyword>
<accession>A0A2A6BEB4</accession>
<dbReference type="InterPro" id="IPR008858">
    <property type="entry name" value="TROVE_dom"/>
</dbReference>
<dbReference type="SUPFAM" id="SSF51735">
    <property type="entry name" value="NAD(P)-binding Rossmann-fold domains"/>
    <property type="match status" value="1"/>
</dbReference>
<dbReference type="InterPro" id="IPR013154">
    <property type="entry name" value="ADH-like_N"/>
</dbReference>
<evidence type="ECO:0000256" key="5">
    <source>
        <dbReference type="ARBA" id="ARBA00022884"/>
    </source>
</evidence>
<dbReference type="Pfam" id="PF08240">
    <property type="entry name" value="ADH_N"/>
    <property type="match status" value="1"/>
</dbReference>
<dbReference type="SUPFAM" id="SSF50129">
    <property type="entry name" value="GroES-like"/>
    <property type="match status" value="1"/>
</dbReference>
<protein>
    <submittedName>
        <fullName evidence="7">Rop-1</fullName>
    </submittedName>
</protein>
<keyword evidence="6" id="KW-0687">Ribonucleoprotein</keyword>
<dbReference type="Gene3D" id="3.90.180.10">
    <property type="entry name" value="Medium-chain alcohol dehydrogenases, catalytic domain"/>
    <property type="match status" value="1"/>
</dbReference>
<dbReference type="PANTHER" id="PTHR14202:SF0">
    <property type="entry name" value="RNA-BINDING PROTEIN RO60"/>
    <property type="match status" value="1"/>
</dbReference>
<evidence type="ECO:0000256" key="1">
    <source>
        <dbReference type="ARBA" id="ARBA00004496"/>
    </source>
</evidence>
<dbReference type="SMART" id="SM00829">
    <property type="entry name" value="PKS_ER"/>
    <property type="match status" value="1"/>
</dbReference>
<dbReference type="SUPFAM" id="SSF140864">
    <property type="entry name" value="TROVE domain-like"/>
    <property type="match status" value="2"/>
</dbReference>
<dbReference type="GO" id="GO:1990904">
    <property type="term" value="C:ribonucleoprotein complex"/>
    <property type="evidence" value="ECO:0000318"/>
    <property type="project" value="GO_Central"/>
</dbReference>
<comment type="subcellular location">
    <subcellularLocation>
        <location evidence="1">Cytoplasm</location>
    </subcellularLocation>
</comment>
<dbReference type="SUPFAM" id="SSF53300">
    <property type="entry name" value="vWA-like"/>
    <property type="match status" value="1"/>
</dbReference>
<dbReference type="InterPro" id="IPR036465">
    <property type="entry name" value="vWFA_dom_sf"/>
</dbReference>
<dbReference type="GO" id="GO:0003723">
    <property type="term" value="F:RNA binding"/>
    <property type="evidence" value="ECO:0000318"/>
    <property type="project" value="GO_Central"/>
</dbReference>
<evidence type="ECO:0000256" key="2">
    <source>
        <dbReference type="ARBA" id="ARBA00007814"/>
    </source>
</evidence>
<evidence type="ECO:0000256" key="3">
    <source>
        <dbReference type="ARBA" id="ARBA00022490"/>
    </source>
</evidence>
<dbReference type="InterPro" id="IPR040322">
    <property type="entry name" value="TROVE2"/>
</dbReference>
<accession>A0A8R1U508</accession>
<dbReference type="PROSITE" id="PS50988">
    <property type="entry name" value="TROVE"/>
    <property type="match status" value="1"/>
</dbReference>
<dbReference type="GO" id="GO:0046872">
    <property type="term" value="F:metal ion binding"/>
    <property type="evidence" value="ECO:0007669"/>
    <property type="project" value="UniProtKB-KW"/>
</dbReference>
<dbReference type="InterPro" id="IPR011032">
    <property type="entry name" value="GroES-like_sf"/>
</dbReference>
<dbReference type="PANTHER" id="PTHR14202">
    <property type="entry name" value="60 KDA RIBONUCLEOPROTEIN SSA/RO"/>
    <property type="match status" value="1"/>
</dbReference>
<reference evidence="7" key="2">
    <citation type="submission" date="2022-06" db="UniProtKB">
        <authorList>
            <consortium name="EnsemblMetazoa"/>
        </authorList>
    </citation>
    <scope>IDENTIFICATION</scope>
    <source>
        <strain evidence="7">PS312</strain>
    </source>
</reference>
<name>A0A2A6BEB4_PRIPA</name>
<sequence length="929" mass="103760">MIMSSDSLQSLGRSISQHIEERDDDWVLIDEMEGLCLKVLPGQMIKIRDDQVVNNAGGFVFAVSDVTRIRRFLILGVDGGSYYSSEKEMTLDNVNALKDIIHRGKADLILNEIKEISLAGRNPKQDPIMIALALCARYRVSDLSKKAESKTGQLYQEYLKVMHKDAMRLVNEVCRIPTHLFSFVKFCEMVSADVKVKTKEEIKKEKEARKETGDNEEKMDIEIVNDEGGKKSTGWGRLMRKVIEGWYTSRTPEQLAMHLTKYGQRDGWSHKDLFRLCHPIAPKGDNQLVYEQIFHYAVKGNLNERKRRLPSDSDEAKAAKVKYIEEQMKNEEESKALVLIEKFLSLTKETPDEEVAKAIKEIGLVREHIPTEKLNSVEVWEALVQKMPMTAMIRNLAKMQTIGLLAGENVVKVANEVKDKEALKKARVHPIQLLLAKTVYDQGRGEKGKLTWEPEKEISAALEAAFYAAFTNVPPTEKRFCLAFDVSGSMGCQIAGTCISARQASAAIGLNLLKVEKDVECVGFCHELVKLPYKGDWTLEKVSNHMDSLRFGSTDCALPMEWARQEKKKFDVFIVFTDNETYFGEVHPFKALQDYRESSGINARLIVCGMTATNFTIADPTDAGMMDVVTELVNENISTELESYEVVVRWLASPINPLDINKIQGAYMMKPSLPAIGGSEGVGRVIKIGSSVTRVSPGDKVVIFALNSPSWSDVSVVEEGDLIKIDNRITPNQGATMMVNPPTAWLMMKMGGMEKGDWIIQNSANSGVGRAVIEIAKEKGYHTINIVRDRPNINELKDELIRMGGDVVLTEEEVKNEGKKYKGRPKLAMNGVGGKSCLQISSLLARGGMLITYGGMSKKAHEISTSALVFNNITAVGIANGDYLIRNVLHAPPMDEHPLENYKTAIQNSMDGKHAKQIFIIQEENNSKL</sequence>
<dbReference type="InterPro" id="IPR036291">
    <property type="entry name" value="NAD(P)-bd_dom_sf"/>
</dbReference>
<organism evidence="7 8">
    <name type="scientific">Pristionchus pacificus</name>
    <name type="common">Parasitic nematode worm</name>
    <dbReference type="NCBI Taxonomy" id="54126"/>
    <lineage>
        <taxon>Eukaryota</taxon>
        <taxon>Metazoa</taxon>
        <taxon>Ecdysozoa</taxon>
        <taxon>Nematoda</taxon>
        <taxon>Chromadorea</taxon>
        <taxon>Rhabditida</taxon>
        <taxon>Rhabditina</taxon>
        <taxon>Diplogasteromorpha</taxon>
        <taxon>Diplogasteroidea</taxon>
        <taxon>Neodiplogasteridae</taxon>
        <taxon>Pristionchus</taxon>
    </lineage>
</organism>
<dbReference type="Proteomes" id="UP000005239">
    <property type="component" value="Unassembled WGS sequence"/>
</dbReference>
<comment type="similarity">
    <text evidence="2">Belongs to the Ro 60 kDa family.</text>
</comment>
<dbReference type="InterPro" id="IPR037214">
    <property type="entry name" value="TROVE_dom_sf"/>
</dbReference>
<dbReference type="AlphaFoldDB" id="A0A2A6BEB4"/>
<evidence type="ECO:0000256" key="6">
    <source>
        <dbReference type="ARBA" id="ARBA00023274"/>
    </source>
</evidence>
<dbReference type="GO" id="GO:0005737">
    <property type="term" value="C:cytoplasm"/>
    <property type="evidence" value="ECO:0007669"/>
    <property type="project" value="UniProtKB-SubCell"/>
</dbReference>
<keyword evidence="4" id="KW-0479">Metal-binding</keyword>
<dbReference type="InterPro" id="IPR020843">
    <property type="entry name" value="ER"/>
</dbReference>
<evidence type="ECO:0000256" key="4">
    <source>
        <dbReference type="ARBA" id="ARBA00022723"/>
    </source>
</evidence>
<dbReference type="Pfam" id="PF25045">
    <property type="entry name" value="vWA_Ro60"/>
    <property type="match status" value="1"/>
</dbReference>
<dbReference type="Pfam" id="PF05731">
    <property type="entry name" value="TROVE"/>
    <property type="match status" value="2"/>
</dbReference>
<reference evidence="8" key="1">
    <citation type="journal article" date="2008" name="Nat. Genet.">
        <title>The Pristionchus pacificus genome provides a unique perspective on nematode lifestyle and parasitism.</title>
        <authorList>
            <person name="Dieterich C."/>
            <person name="Clifton S.W."/>
            <person name="Schuster L.N."/>
            <person name="Chinwalla A."/>
            <person name="Delehaunty K."/>
            <person name="Dinkelacker I."/>
            <person name="Fulton L."/>
            <person name="Fulton R."/>
            <person name="Godfrey J."/>
            <person name="Minx P."/>
            <person name="Mitreva M."/>
            <person name="Roeseler W."/>
            <person name="Tian H."/>
            <person name="Witte H."/>
            <person name="Yang S.P."/>
            <person name="Wilson R.K."/>
            <person name="Sommer R.J."/>
        </authorList>
    </citation>
    <scope>NUCLEOTIDE SEQUENCE [LARGE SCALE GENOMIC DNA]</scope>
    <source>
        <strain evidence="8">PS312</strain>
    </source>
</reference>
<dbReference type="CDD" id="cd08290">
    <property type="entry name" value="ETR"/>
    <property type="match status" value="1"/>
</dbReference>